<dbReference type="RefSeq" id="WP_119205647.1">
    <property type="nucleotide sequence ID" value="NZ_JADMVR010000037.1"/>
</dbReference>
<gene>
    <name evidence="1" type="ORF">DW839_23805</name>
</gene>
<evidence type="ECO:0000313" key="2">
    <source>
        <dbReference type="Proteomes" id="UP000283975"/>
    </source>
</evidence>
<proteinExistence type="predicted"/>
<reference evidence="1 2" key="1">
    <citation type="submission" date="2018-08" db="EMBL/GenBank/DDBJ databases">
        <title>A genome reference for cultivated species of the human gut microbiota.</title>
        <authorList>
            <person name="Zou Y."/>
            <person name="Xue W."/>
            <person name="Luo G."/>
        </authorList>
    </citation>
    <scope>NUCLEOTIDE SEQUENCE [LARGE SCALE GENOMIC DNA]</scope>
    <source>
        <strain evidence="1 2">AM35-14</strain>
    </source>
</reference>
<name>A0A414AP51_9FIRM</name>
<organism evidence="1 2">
    <name type="scientific">Enterocloster bolteae</name>
    <dbReference type="NCBI Taxonomy" id="208479"/>
    <lineage>
        <taxon>Bacteria</taxon>
        <taxon>Bacillati</taxon>
        <taxon>Bacillota</taxon>
        <taxon>Clostridia</taxon>
        <taxon>Lachnospirales</taxon>
        <taxon>Lachnospiraceae</taxon>
        <taxon>Enterocloster</taxon>
    </lineage>
</organism>
<protein>
    <submittedName>
        <fullName evidence="1">Uncharacterized protein</fullName>
    </submittedName>
</protein>
<dbReference type="AlphaFoldDB" id="A0A414AP51"/>
<accession>A0A414AP51</accession>
<dbReference type="Proteomes" id="UP000283975">
    <property type="component" value="Unassembled WGS sequence"/>
</dbReference>
<evidence type="ECO:0000313" key="1">
    <source>
        <dbReference type="EMBL" id="RHC51872.1"/>
    </source>
</evidence>
<dbReference type="EMBL" id="QSHZ01000031">
    <property type="protein sequence ID" value="RHC51872.1"/>
    <property type="molecule type" value="Genomic_DNA"/>
</dbReference>
<sequence>MGEIRDVMGSYARMEQRRVKEQITSRFQLSDLIGLHMQKLFDNKNEINLPNVWDIYPDLFAEEQEAYEERQRAEALEQAKISRREYAARFNEMRRQRGLI</sequence>
<comment type="caution">
    <text evidence="1">The sequence shown here is derived from an EMBL/GenBank/DDBJ whole genome shotgun (WGS) entry which is preliminary data.</text>
</comment>